<evidence type="ECO:0000313" key="4">
    <source>
        <dbReference type="EMBL" id="QKF93507.1"/>
    </source>
</evidence>
<evidence type="ECO:0000256" key="2">
    <source>
        <dbReference type="ARBA" id="ARBA00022840"/>
    </source>
</evidence>
<name>A0A7D3QTQ2_9VIRU</name>
<evidence type="ECO:0000259" key="3">
    <source>
        <dbReference type="PROSITE" id="PS51206"/>
    </source>
</evidence>
<dbReference type="Pfam" id="PF19263">
    <property type="entry name" value="DUF5906"/>
    <property type="match status" value="1"/>
</dbReference>
<keyword evidence="4" id="KW-0378">Hydrolase</keyword>
<keyword evidence="5" id="KW-1185">Reference proteome</keyword>
<evidence type="ECO:0000256" key="1">
    <source>
        <dbReference type="ARBA" id="ARBA00022741"/>
    </source>
</evidence>
<organism evidence="4 5">
    <name type="scientific">Fadolivirus FV1/VV64</name>
    <dbReference type="NCBI Taxonomy" id="3070911"/>
    <lineage>
        <taxon>Viruses</taxon>
        <taxon>Varidnaviria</taxon>
        <taxon>Bamfordvirae</taxon>
        <taxon>Nucleocytoviricota</taxon>
        <taxon>Megaviricetes</taxon>
        <taxon>Imitervirales</taxon>
        <taxon>Mimiviridae</taxon>
        <taxon>Klosneuvirinae</taxon>
        <taxon>Fadolivirus</taxon>
        <taxon>Fadolivirus algeromassiliense</taxon>
    </lineage>
</organism>
<keyword evidence="4" id="KW-0347">Helicase</keyword>
<dbReference type="EMBL" id="MT418680">
    <property type="protein sequence ID" value="QKF93507.1"/>
    <property type="molecule type" value="Genomic_DNA"/>
</dbReference>
<evidence type="ECO:0000313" key="5">
    <source>
        <dbReference type="Proteomes" id="UP001162001"/>
    </source>
</evidence>
<keyword evidence="1" id="KW-0547">Nucleotide-binding</keyword>
<dbReference type="InterPro" id="IPR027417">
    <property type="entry name" value="P-loop_NTPase"/>
</dbReference>
<gene>
    <name evidence="4" type="ORF">Fadolivirus_1_49</name>
</gene>
<protein>
    <submittedName>
        <fullName evidence="4">Helicase-primase protein</fullName>
    </submittedName>
</protein>
<reference evidence="4 5" key="1">
    <citation type="submission" date="2020-04" db="EMBL/GenBank/DDBJ databases">
        <title>Advantages and limits of metagenomic assembly and binning of a giant virus.</title>
        <authorList>
            <person name="Schulz F."/>
            <person name="Andreani J."/>
            <person name="Francis R."/>
            <person name="Boudjemaa H."/>
            <person name="Bou Khalil J.Y."/>
            <person name="Lee J."/>
            <person name="La Scola B."/>
            <person name="Woyke T."/>
        </authorList>
    </citation>
    <scope>NUCLEOTIDE SEQUENCE [LARGE SCALE GENOMIC DNA]</scope>
    <source>
        <strain evidence="4 5">FV1/VV64</strain>
    </source>
</reference>
<feature type="domain" description="SF3 helicase" evidence="3">
    <location>
        <begin position="21"/>
        <end position="176"/>
    </location>
</feature>
<dbReference type="InterPro" id="IPR014015">
    <property type="entry name" value="Helicase_SF3_DNA-vir"/>
</dbReference>
<dbReference type="PROSITE" id="PS51206">
    <property type="entry name" value="SF3_HELICASE_1"/>
    <property type="match status" value="1"/>
</dbReference>
<proteinExistence type="predicted"/>
<dbReference type="GO" id="GO:0005524">
    <property type="term" value="F:ATP binding"/>
    <property type="evidence" value="ECO:0007669"/>
    <property type="project" value="UniProtKB-KW"/>
</dbReference>
<accession>A0A7D3QTQ2</accession>
<sequence length="225" mass="26193">MSDINEFIKNYFMSLVNYDIDKQNELIKICKDIIQNTSDKPIIHFTGIGSNGKSVLVEVLKEIIQDIGGSNSIKVVDINNLKKYYQWLDKELKYVILTEFDNAMLNKNTGIFKELVSHDNIMVRKLHKNPELIKANLKFIIMSNGNINVQDAGLNNRIKTINMNAVFNQYNKDPTILNKIIQYKEEIKQFINTYNENKVMETIQNDDLDDNFEDDLNEYVMKISI</sequence>
<dbReference type="Gene3D" id="3.40.50.300">
    <property type="entry name" value="P-loop containing nucleotide triphosphate hydrolases"/>
    <property type="match status" value="1"/>
</dbReference>
<dbReference type="GO" id="GO:0004386">
    <property type="term" value="F:helicase activity"/>
    <property type="evidence" value="ECO:0007669"/>
    <property type="project" value="UniProtKB-KW"/>
</dbReference>
<dbReference type="InterPro" id="IPR045455">
    <property type="entry name" value="NrS-1_pol-like_helicase"/>
</dbReference>
<dbReference type="SUPFAM" id="SSF52540">
    <property type="entry name" value="P-loop containing nucleoside triphosphate hydrolases"/>
    <property type="match status" value="1"/>
</dbReference>
<keyword evidence="2" id="KW-0067">ATP-binding</keyword>
<dbReference type="Proteomes" id="UP001162001">
    <property type="component" value="Segment"/>
</dbReference>